<dbReference type="InterPro" id="IPR050563">
    <property type="entry name" value="4-hydroxybenzoyl-CoA_TE"/>
</dbReference>
<organism evidence="4 5">
    <name type="scientific">Holothuria leucospilota</name>
    <name type="common">Black long sea cucumber</name>
    <name type="synonym">Mertensiothuria leucospilota</name>
    <dbReference type="NCBI Taxonomy" id="206669"/>
    <lineage>
        <taxon>Eukaryota</taxon>
        <taxon>Metazoa</taxon>
        <taxon>Echinodermata</taxon>
        <taxon>Eleutherozoa</taxon>
        <taxon>Echinozoa</taxon>
        <taxon>Holothuroidea</taxon>
        <taxon>Aspidochirotacea</taxon>
        <taxon>Aspidochirotida</taxon>
        <taxon>Holothuriidae</taxon>
        <taxon>Holothuria</taxon>
    </lineage>
</organism>
<accession>A0A9Q1H465</accession>
<evidence type="ECO:0000313" key="5">
    <source>
        <dbReference type="Proteomes" id="UP001152320"/>
    </source>
</evidence>
<gene>
    <name evidence="4" type="ORF">HOLleu_25158</name>
</gene>
<evidence type="ECO:0000259" key="3">
    <source>
        <dbReference type="Pfam" id="PF03061"/>
    </source>
</evidence>
<keyword evidence="2" id="KW-0378">Hydrolase</keyword>
<evidence type="ECO:0000256" key="2">
    <source>
        <dbReference type="ARBA" id="ARBA00022801"/>
    </source>
</evidence>
<dbReference type="AlphaFoldDB" id="A0A9Q1H465"/>
<comment type="caution">
    <text evidence="4">The sequence shown here is derived from an EMBL/GenBank/DDBJ whole genome shotgun (WGS) entry which is preliminary data.</text>
</comment>
<dbReference type="InterPro" id="IPR029069">
    <property type="entry name" value="HotDog_dom_sf"/>
</dbReference>
<protein>
    <recommendedName>
        <fullName evidence="3">Thioesterase domain-containing protein</fullName>
    </recommendedName>
</protein>
<proteinExistence type="inferred from homology"/>
<dbReference type="OrthoDB" id="2420454at2759"/>
<evidence type="ECO:0000256" key="1">
    <source>
        <dbReference type="ARBA" id="ARBA00005953"/>
    </source>
</evidence>
<dbReference type="FunFam" id="3.10.129.10:FF:000105">
    <property type="entry name" value="uncharacterized protein LOC101841231 isoform X3"/>
    <property type="match status" value="1"/>
</dbReference>
<comment type="similarity">
    <text evidence="1">Belongs to the 4-hydroxybenzoyl-CoA thioesterase family.</text>
</comment>
<name>A0A9Q1H465_HOLLE</name>
<dbReference type="EMBL" id="JAIZAY010000012">
    <property type="protein sequence ID" value="KAJ8031830.1"/>
    <property type="molecule type" value="Genomic_DNA"/>
</dbReference>
<dbReference type="Pfam" id="PF03061">
    <property type="entry name" value="4HBT"/>
    <property type="match status" value="1"/>
</dbReference>
<dbReference type="PANTHER" id="PTHR31793">
    <property type="entry name" value="4-HYDROXYBENZOYL-COA THIOESTERASE FAMILY MEMBER"/>
    <property type="match status" value="1"/>
</dbReference>
<dbReference type="InterPro" id="IPR006683">
    <property type="entry name" value="Thioestr_dom"/>
</dbReference>
<keyword evidence="5" id="KW-1185">Reference proteome</keyword>
<feature type="domain" description="Thioesterase" evidence="3">
    <location>
        <begin position="62"/>
        <end position="140"/>
    </location>
</feature>
<dbReference type="GO" id="GO:0047617">
    <property type="term" value="F:fatty acyl-CoA hydrolase activity"/>
    <property type="evidence" value="ECO:0007669"/>
    <property type="project" value="TreeGrafter"/>
</dbReference>
<dbReference type="PANTHER" id="PTHR31793:SF27">
    <property type="entry name" value="NOVEL THIOESTERASE SUPERFAMILY DOMAIN AND SAPOSIN A-TYPE DOMAIN CONTAINING PROTEIN (0610012H03RIK)"/>
    <property type="match status" value="1"/>
</dbReference>
<dbReference type="Proteomes" id="UP001152320">
    <property type="component" value="Chromosome 12"/>
</dbReference>
<evidence type="ECO:0000313" key="4">
    <source>
        <dbReference type="EMBL" id="KAJ8031830.1"/>
    </source>
</evidence>
<dbReference type="GO" id="GO:0005739">
    <property type="term" value="C:mitochondrion"/>
    <property type="evidence" value="ECO:0007669"/>
    <property type="project" value="TreeGrafter"/>
</dbReference>
<reference evidence="4" key="1">
    <citation type="submission" date="2021-10" db="EMBL/GenBank/DDBJ databases">
        <title>Tropical sea cucumber genome reveals ecological adaptation and Cuvierian tubules defense mechanism.</title>
        <authorList>
            <person name="Chen T."/>
        </authorList>
    </citation>
    <scope>NUCLEOTIDE SEQUENCE</scope>
    <source>
        <strain evidence="4">Nanhai2018</strain>
        <tissue evidence="4">Muscle</tissue>
    </source>
</reference>
<dbReference type="CDD" id="cd00586">
    <property type="entry name" value="4HBT"/>
    <property type="match status" value="1"/>
</dbReference>
<dbReference type="Gene3D" id="3.10.129.10">
    <property type="entry name" value="Hotdog Thioesterase"/>
    <property type="match status" value="1"/>
</dbReference>
<sequence>MDKMNFSNQLFKRVVTLRLQASHCQGLANTASAYSKNPEAWKRDAYKYFLPLQTRWSDNDQYGHVNNVIYYSYFDTVVNHYLIQCCGLDTNLKNSSIVGYMVDTGCTFRKPLSFPDNILAGMKVQRLGQSSVTYQVAIFERNIPKTGNDVKSLAEALHSNLSAIQLQNFSNEASAVGHCVHVFVHPETNTSHELPQTMRTALEKIL</sequence>
<dbReference type="SUPFAM" id="SSF54637">
    <property type="entry name" value="Thioesterase/thiol ester dehydrase-isomerase"/>
    <property type="match status" value="1"/>
</dbReference>